<organism evidence="12 13">
    <name type="scientific">Methanothermus fervidus (strain ATCC 43054 / DSM 2088 / JCM 10308 / V24 S)</name>
    <dbReference type="NCBI Taxonomy" id="523846"/>
    <lineage>
        <taxon>Archaea</taxon>
        <taxon>Methanobacteriati</taxon>
        <taxon>Methanobacteriota</taxon>
        <taxon>Methanomada group</taxon>
        <taxon>Methanobacteria</taxon>
        <taxon>Methanobacteriales</taxon>
        <taxon>Methanothermaceae</taxon>
        <taxon>Methanothermus</taxon>
    </lineage>
</organism>
<dbReference type="PANTHER" id="PTHR11629">
    <property type="entry name" value="VACUOLAR PROTON ATPASES"/>
    <property type="match status" value="1"/>
</dbReference>
<evidence type="ECO:0000256" key="5">
    <source>
        <dbReference type="ARBA" id="ARBA00022989"/>
    </source>
</evidence>
<feature type="transmembrane region" description="Helical" evidence="10">
    <location>
        <begin position="417"/>
        <end position="435"/>
    </location>
</feature>
<dbReference type="InterPro" id="IPR002490">
    <property type="entry name" value="V-ATPase_116kDa_su"/>
</dbReference>
<gene>
    <name evidence="12" type="ordered locus">Mfer_1245</name>
</gene>
<feature type="transmembrane region" description="Helical" evidence="10">
    <location>
        <begin position="468"/>
        <end position="489"/>
    </location>
</feature>
<feature type="transmembrane region" description="Helical" evidence="10">
    <location>
        <begin position="594"/>
        <end position="618"/>
    </location>
</feature>
<dbReference type="GO" id="GO:0016471">
    <property type="term" value="C:vacuolar proton-transporting V-type ATPase complex"/>
    <property type="evidence" value="ECO:0007669"/>
    <property type="project" value="TreeGrafter"/>
</dbReference>
<comment type="function">
    <text evidence="8">Component of the A-type ATP synthase that produces ATP from ADP in the presence of a proton gradient across the membrane.</text>
</comment>
<keyword evidence="7 10" id="KW-0472">Membrane</keyword>
<feature type="transmembrane region" description="Helical" evidence="10">
    <location>
        <begin position="527"/>
        <end position="547"/>
    </location>
</feature>
<dbReference type="Gene3D" id="3.30.70.2170">
    <property type="match status" value="1"/>
</dbReference>
<dbReference type="KEGG" id="mfv:Mfer_1245"/>
<evidence type="ECO:0000256" key="4">
    <source>
        <dbReference type="ARBA" id="ARBA00022692"/>
    </source>
</evidence>
<accession>E3GWW2</accession>
<feature type="coiled-coil region" evidence="11">
    <location>
        <begin position="246"/>
        <end position="291"/>
    </location>
</feature>
<keyword evidence="3 10" id="KW-0813">Transport</keyword>
<evidence type="ECO:0000256" key="1">
    <source>
        <dbReference type="ARBA" id="ARBA00004141"/>
    </source>
</evidence>
<proteinExistence type="inferred from homology"/>
<dbReference type="GO" id="GO:0051117">
    <property type="term" value="F:ATPase binding"/>
    <property type="evidence" value="ECO:0007669"/>
    <property type="project" value="TreeGrafter"/>
</dbReference>
<dbReference type="AlphaFoldDB" id="E3GWW2"/>
<dbReference type="Proteomes" id="UP000002315">
    <property type="component" value="Chromosome"/>
</dbReference>
<dbReference type="HOGENOM" id="CLU_025558_1_0_2"/>
<sequence length="657" mass="75167">MLLPARMRKLYIITLKEYAKPMIRALHEEGIVQIEDVSERIERDVQWRRIMKAGEATPEASKVSSLLMRVSGILDFFKIAEPKRGMMDTLKNIINPPIPKKREVKDLSTRGIISKAEKVLNEVESKTKNIEKKLDELDSEEDELKDVLSLSKMLIDFDVDFSEISRFKHVSVIVGKLPAENFERFKKEIKDITEEVVFSATGNEKEKIIFVIVNKNYHNDVFRLLRKLEFEKFDIEKLEGKPKEIVKEVNERLKEIKKEKKELISKIREIKREWENDLLVLRELLEIEKERNEIFSNFGETSNTVLMEAWVPKKKLNKAMKIIQDATDNHCVIEHSKGSKDAPILLDNPSFAKPFEPLLKIYSPPNYHEYDPTIFMAIIFPFFYGFCASGVFTGALVLLTGYILYRGLGKVNKTMKDFGIILIVCGVWALVWGLLTGEFFGDFLPRFLHMELPTVMHNLEPLKNPQNLLILALGVGLAQLILGLVTGAVNNIKRGKWKIALFDQISWLLLIIAAGIVYLGISMKFSLAMYSGIGLFVIALGLIVYEVGLIGLMETFTFLGRWLSYSRLTALCIAGSSCGMAVNILVQMSQGPTIFNYIIMALIFVSGHLAFAMLHALVSFIHSLRLHYVEFFEQFYEGEGREFIPFSAKRIFTKLKK</sequence>
<evidence type="ECO:0000256" key="8">
    <source>
        <dbReference type="ARBA" id="ARBA00059506"/>
    </source>
</evidence>
<keyword evidence="6 10" id="KW-0406">Ion transport</keyword>
<comment type="subcellular location">
    <subcellularLocation>
        <location evidence="1">Membrane</location>
        <topology evidence="1">Multi-pass membrane protein</topology>
    </subcellularLocation>
</comment>
<dbReference type="STRING" id="523846.Mfer_1245"/>
<dbReference type="EMBL" id="CP002278">
    <property type="protein sequence ID" value="ADP78031.1"/>
    <property type="molecule type" value="Genomic_DNA"/>
</dbReference>
<name>E3GWW2_METFV</name>
<evidence type="ECO:0000313" key="13">
    <source>
        <dbReference type="Proteomes" id="UP000002315"/>
    </source>
</evidence>
<dbReference type="Gene3D" id="1.20.1460.20">
    <property type="match status" value="1"/>
</dbReference>
<comment type="similarity">
    <text evidence="2 10">Belongs to the V-ATPase 116 kDa subunit family.</text>
</comment>
<keyword evidence="11" id="KW-0175">Coiled coil</keyword>
<evidence type="ECO:0000256" key="11">
    <source>
        <dbReference type="SAM" id="Coils"/>
    </source>
</evidence>
<evidence type="ECO:0000256" key="3">
    <source>
        <dbReference type="ARBA" id="ARBA00022448"/>
    </source>
</evidence>
<dbReference type="GO" id="GO:0007035">
    <property type="term" value="P:vacuolar acidification"/>
    <property type="evidence" value="ECO:0007669"/>
    <property type="project" value="TreeGrafter"/>
</dbReference>
<evidence type="ECO:0000256" key="7">
    <source>
        <dbReference type="ARBA" id="ARBA00023136"/>
    </source>
</evidence>
<feature type="transmembrane region" description="Helical" evidence="10">
    <location>
        <begin position="568"/>
        <end position="588"/>
    </location>
</feature>
<evidence type="ECO:0000313" key="12">
    <source>
        <dbReference type="EMBL" id="ADP78031.1"/>
    </source>
</evidence>
<evidence type="ECO:0000256" key="6">
    <source>
        <dbReference type="ARBA" id="ARBA00023065"/>
    </source>
</evidence>
<feature type="coiled-coil region" evidence="11">
    <location>
        <begin position="113"/>
        <end position="150"/>
    </location>
</feature>
<evidence type="ECO:0000256" key="10">
    <source>
        <dbReference type="RuleBase" id="RU361189"/>
    </source>
</evidence>
<dbReference type="Pfam" id="PF01496">
    <property type="entry name" value="V_ATPase_I"/>
    <property type="match status" value="2"/>
</dbReference>
<dbReference type="PANTHER" id="PTHR11629:SF63">
    <property type="entry name" value="V-TYPE PROTON ATPASE SUBUNIT A"/>
    <property type="match status" value="1"/>
</dbReference>
<reference evidence="12 13" key="1">
    <citation type="journal article" date="2010" name="Stand. Genomic Sci.">
        <title>Complete genome sequence of Methanothermus fervidus type strain (V24S).</title>
        <authorList>
            <person name="Anderson I."/>
            <person name="Djao O.D."/>
            <person name="Misra M."/>
            <person name="Chertkov O."/>
            <person name="Nolan M."/>
            <person name="Lucas S."/>
            <person name="Lapidus A."/>
            <person name="Del Rio T.G."/>
            <person name="Tice H."/>
            <person name="Cheng J.F."/>
            <person name="Tapia R."/>
            <person name="Han C."/>
            <person name="Goodwin L."/>
            <person name="Pitluck S."/>
            <person name="Liolios K."/>
            <person name="Ivanova N."/>
            <person name="Mavromatis K."/>
            <person name="Mikhailova N."/>
            <person name="Pati A."/>
            <person name="Brambilla E."/>
            <person name="Chen A."/>
            <person name="Palaniappan K."/>
            <person name="Land M."/>
            <person name="Hauser L."/>
            <person name="Chang Y.J."/>
            <person name="Jeffries C.D."/>
            <person name="Sikorski J."/>
            <person name="Spring S."/>
            <person name="Rohde M."/>
            <person name="Eichinger K."/>
            <person name="Huber H."/>
            <person name="Wirth R."/>
            <person name="Goker M."/>
            <person name="Detter J.C."/>
            <person name="Woyke T."/>
            <person name="Bristow J."/>
            <person name="Eisen J.A."/>
            <person name="Markowitz V."/>
            <person name="Hugenholtz P."/>
            <person name="Klenk H.P."/>
            <person name="Kyrpides N.C."/>
        </authorList>
    </citation>
    <scope>NUCLEOTIDE SEQUENCE [LARGE SCALE GENOMIC DNA]</scope>
    <source>
        <strain evidence="13">ATCC 43054 / DSM 2088 / JCM 10308 / V24 S</strain>
    </source>
</reference>
<feature type="transmembrane region" description="Helical" evidence="10">
    <location>
        <begin position="501"/>
        <end position="521"/>
    </location>
</feature>
<dbReference type="OrthoDB" id="85892at2157"/>
<keyword evidence="5 10" id="KW-1133">Transmembrane helix</keyword>
<dbReference type="GO" id="GO:0033179">
    <property type="term" value="C:proton-transporting V-type ATPase, V0 domain"/>
    <property type="evidence" value="ECO:0007669"/>
    <property type="project" value="InterPro"/>
</dbReference>
<feature type="transmembrane region" description="Helical" evidence="10">
    <location>
        <begin position="374"/>
        <end position="405"/>
    </location>
</feature>
<evidence type="ECO:0000256" key="9">
    <source>
        <dbReference type="ARBA" id="ARBA00068671"/>
    </source>
</evidence>
<keyword evidence="13" id="KW-1185">Reference proteome</keyword>
<dbReference type="GO" id="GO:0046961">
    <property type="term" value="F:proton-transporting ATPase activity, rotational mechanism"/>
    <property type="evidence" value="ECO:0007669"/>
    <property type="project" value="InterPro"/>
</dbReference>
<dbReference type="Gene3D" id="3.30.70.2750">
    <property type="match status" value="1"/>
</dbReference>
<protein>
    <recommendedName>
        <fullName evidence="9 10">A-type ATP synthase subunit I</fullName>
    </recommendedName>
</protein>
<keyword evidence="4 10" id="KW-0812">Transmembrane</keyword>
<evidence type="ECO:0000256" key="2">
    <source>
        <dbReference type="ARBA" id="ARBA00009904"/>
    </source>
</evidence>